<dbReference type="InterPro" id="IPR051353">
    <property type="entry name" value="Tobamovirus_resist_UPF0261"/>
</dbReference>
<organism evidence="3 4">
    <name type="scientific">Bariatricus massiliensis</name>
    <dbReference type="NCBI Taxonomy" id="1745713"/>
    <lineage>
        <taxon>Bacteria</taxon>
        <taxon>Bacillati</taxon>
        <taxon>Bacillota</taxon>
        <taxon>Clostridia</taxon>
        <taxon>Lachnospirales</taxon>
        <taxon>Lachnospiraceae</taxon>
        <taxon>Bariatricus</taxon>
    </lineage>
</organism>
<dbReference type="InterPro" id="IPR056778">
    <property type="entry name" value="UPF0261_C"/>
</dbReference>
<dbReference type="Gene3D" id="3.40.50.12020">
    <property type="entry name" value="Uncharacterised protein family UPF0261, NN domain"/>
    <property type="match status" value="1"/>
</dbReference>
<evidence type="ECO:0000259" key="2">
    <source>
        <dbReference type="Pfam" id="PF23189"/>
    </source>
</evidence>
<dbReference type="RefSeq" id="WP_066737479.1">
    <property type="nucleotide sequence ID" value="NZ_JAJCIQ010000005.1"/>
</dbReference>
<name>A0ABS8DGG4_9FIRM</name>
<dbReference type="Pfam" id="PF23189">
    <property type="entry name" value="UPF0261_C"/>
    <property type="match status" value="1"/>
</dbReference>
<evidence type="ECO:0000313" key="3">
    <source>
        <dbReference type="EMBL" id="MCB7387508.1"/>
    </source>
</evidence>
<dbReference type="PANTHER" id="PTHR31862">
    <property type="entry name" value="UPF0261 DOMAIN PROTEIN (AFU_ORTHOLOGUE AFUA_1G10120)"/>
    <property type="match status" value="1"/>
</dbReference>
<reference evidence="3 4" key="1">
    <citation type="submission" date="2021-10" db="EMBL/GenBank/DDBJ databases">
        <title>Collection of gut derived symbiotic bacterial strains cultured from healthy donors.</title>
        <authorList>
            <person name="Lin H."/>
            <person name="Littmann E."/>
            <person name="Kohout C."/>
            <person name="Pamer E.G."/>
        </authorList>
    </citation>
    <scope>NUCLEOTIDE SEQUENCE [LARGE SCALE GENOMIC DNA]</scope>
    <source>
        <strain evidence="3 4">DFI.1.165</strain>
    </source>
</reference>
<evidence type="ECO:0000259" key="1">
    <source>
        <dbReference type="Pfam" id="PF06792"/>
    </source>
</evidence>
<dbReference type="CDD" id="cd15488">
    <property type="entry name" value="Tm-1-like"/>
    <property type="match status" value="1"/>
</dbReference>
<gene>
    <name evidence="3" type="ORF">LIZ65_09420</name>
</gene>
<dbReference type="PANTHER" id="PTHR31862:SF1">
    <property type="entry name" value="UPF0261 DOMAIN PROTEIN (AFU_ORTHOLOGUE AFUA_1G10120)"/>
    <property type="match status" value="1"/>
</dbReference>
<dbReference type="PIRSF" id="PIRSF033271">
    <property type="entry name" value="UCP033271"/>
    <property type="match status" value="1"/>
</dbReference>
<keyword evidence="4" id="KW-1185">Reference proteome</keyword>
<protein>
    <submittedName>
        <fullName evidence="3">Tm-1-like ATP-binding domain-containing protein</fullName>
    </submittedName>
</protein>
<accession>A0ABS8DGG4</accession>
<feature type="domain" description="UPF0261" evidence="1">
    <location>
        <begin position="2"/>
        <end position="176"/>
    </location>
</feature>
<dbReference type="Proteomes" id="UP001299546">
    <property type="component" value="Unassembled WGS sequence"/>
</dbReference>
<dbReference type="EMBL" id="JAJCIS010000004">
    <property type="protein sequence ID" value="MCB7387508.1"/>
    <property type="molecule type" value="Genomic_DNA"/>
</dbReference>
<proteinExistence type="predicted"/>
<evidence type="ECO:0000313" key="4">
    <source>
        <dbReference type="Proteomes" id="UP001299546"/>
    </source>
</evidence>
<sequence length="416" mass="45693">MKTIAIIGSCDTKYREVAYMRELLEAQTINVLVIDVATGPDSSYGYDVSREEVTEAAGTKWETLEPKTKGEKIAFMMEAVALYVEKLYEDGKIQGILSAGGLQNTVMATNAMKRLPIGFPKVMATTVASGRKTFDSVVGDKDIVVIPSICDFTGMNIVTRQILANACACCAGMVQSAGQVLEKGKRPVVGITLMGITNTGACAAVDELERLGIEVIGFHSTGTGGAIMEQMAADGLIDGILDLTTHEITQEYFKGGFSYGENSKYRLVKGVEKKVPLVISVGGLDFIDFSVDEFPPRMDERVYMYHNATTAHIKLLPDEAEITTARFVERLNKIDYPVKLLIPTEGMRHNTRVGEELYYKEVDEIILRQLYGVKNKNVEIITIPGNLDTVEWGIKAAHCMIDELRERGVIGSEISY</sequence>
<dbReference type="Pfam" id="PF06792">
    <property type="entry name" value="UPF0261"/>
    <property type="match status" value="1"/>
</dbReference>
<dbReference type="InterPro" id="IPR044122">
    <property type="entry name" value="UPF0261_N"/>
</dbReference>
<dbReference type="Gene3D" id="3.40.50.12030">
    <property type="entry name" value="Uncharacterised protein family UPF0261, NC domain"/>
    <property type="match status" value="1"/>
</dbReference>
<comment type="caution">
    <text evidence="3">The sequence shown here is derived from an EMBL/GenBank/DDBJ whole genome shotgun (WGS) entry which is preliminary data.</text>
</comment>
<dbReference type="InterPro" id="IPR008322">
    <property type="entry name" value="UPF0261"/>
</dbReference>
<feature type="domain" description="UPF0261" evidence="2">
    <location>
        <begin position="186"/>
        <end position="398"/>
    </location>
</feature>